<dbReference type="EMBL" id="CP097966">
    <property type="protein sequence ID" value="URQ63382.1"/>
    <property type="molecule type" value="Genomic_DNA"/>
</dbReference>
<feature type="active site" description="Proton acceptor" evidence="2">
    <location>
        <position position="59"/>
    </location>
</feature>
<evidence type="ECO:0000313" key="4">
    <source>
        <dbReference type="Proteomes" id="UP001056381"/>
    </source>
</evidence>
<dbReference type="InterPro" id="IPR001441">
    <property type="entry name" value="UPP_synth-like"/>
</dbReference>
<evidence type="ECO:0000256" key="1">
    <source>
        <dbReference type="ARBA" id="ARBA00022679"/>
    </source>
</evidence>
<dbReference type="SUPFAM" id="SSF64005">
    <property type="entry name" value="Undecaprenyl diphosphate synthase"/>
    <property type="match status" value="1"/>
</dbReference>
<keyword evidence="4" id="KW-1185">Reference proteome</keyword>
<dbReference type="GO" id="GO:0016094">
    <property type="term" value="P:polyprenol biosynthetic process"/>
    <property type="evidence" value="ECO:0007669"/>
    <property type="project" value="TreeGrafter"/>
</dbReference>
<dbReference type="GO" id="GO:0009252">
    <property type="term" value="P:peptidoglycan biosynthetic process"/>
    <property type="evidence" value="ECO:0007669"/>
    <property type="project" value="UniProtKB-UniRule"/>
</dbReference>
<comment type="caution">
    <text evidence="2">Lacks conserved residue(s) required for the propagation of feature annotation.</text>
</comment>
<protein>
    <recommendedName>
        <fullName evidence="2">Ditrans,polycis-undecaprenyl-diphosphate synthase ((2E,6E)-farnesyl-diphosphate specific)</fullName>
        <ecNumber evidence="2">2.5.1.31</ecNumber>
    </recommendedName>
    <alternativeName>
        <fullName evidence="2">Ditrans,polycis-undecaprenylcistransferase</fullName>
    </alternativeName>
    <alternativeName>
        <fullName evidence="2">Undecaprenyl diphosphate synthase</fullName>
        <shortName evidence="2">UDS</shortName>
    </alternativeName>
    <alternativeName>
        <fullName evidence="2">Undecaprenyl pyrophosphate synthase</fullName>
        <shortName evidence="2">UPP synthase</shortName>
    </alternativeName>
</protein>
<comment type="similarity">
    <text evidence="2">Belongs to the UPP synthase family.</text>
</comment>
<proteinExistence type="inferred from homology"/>
<comment type="function">
    <text evidence="2">Catalyzes the sequential condensation of isopentenyl diphosphate (IPP) with (2E,6E)-farnesyl diphosphate (E,E-FPP) to yield (2Z,6Z,10Z,14Z,18Z,22Z,26Z,30Z,34E,38E)-undecaprenyl diphosphate (di-trans,octa-cis-UPP). UPP is the precursor of glycosyl carrier lipid in the biosynthesis of bacterial cell wall polysaccharide components such as peptidoglycan and lipopolysaccharide.</text>
</comment>
<name>A0A9Q8U314_9GAMM</name>
<gene>
    <name evidence="2 3" type="primary">uppS</name>
    <name evidence="3" type="ORF">M9B40_01075</name>
</gene>
<evidence type="ECO:0000313" key="3">
    <source>
        <dbReference type="EMBL" id="URQ63382.1"/>
    </source>
</evidence>
<feature type="active site" evidence="2">
    <location>
        <position position="11"/>
    </location>
</feature>
<reference evidence="3" key="1">
    <citation type="submission" date="2022-05" db="EMBL/GenBank/DDBJ databases">
        <title>Single-amplified genomics reveal most streamlined microbe among free-living bacteria.</title>
        <authorList>
            <person name="Roda-Garcia J."/>
            <person name="Haro-Moreno J.M."/>
            <person name="Rodriguez-Valera F."/>
            <person name="Almagro-Moreno S."/>
            <person name="Lopez-Perez M."/>
        </authorList>
    </citation>
    <scope>NUCLEOTIDE SEQUENCE</scope>
    <source>
        <strain evidence="3">TMED112-D2-2</strain>
    </source>
</reference>
<feature type="binding site" evidence="2">
    <location>
        <begin position="12"/>
        <end position="15"/>
    </location>
    <ligand>
        <name>substrate</name>
    </ligand>
</feature>
<keyword evidence="2" id="KW-0961">Cell wall biogenesis/degradation</keyword>
<feature type="binding site" evidence="2">
    <location>
        <position position="11"/>
    </location>
    <ligand>
        <name>Mg(2+)</name>
        <dbReference type="ChEBI" id="CHEBI:18420"/>
    </ligand>
</feature>
<feature type="binding site" evidence="2">
    <location>
        <position position="16"/>
    </location>
    <ligand>
        <name>substrate</name>
    </ligand>
</feature>
<dbReference type="NCBIfam" id="TIGR00055">
    <property type="entry name" value="uppS"/>
    <property type="match status" value="1"/>
</dbReference>
<dbReference type="PANTHER" id="PTHR10291">
    <property type="entry name" value="DEHYDRODOLICHYL DIPHOSPHATE SYNTHASE FAMILY MEMBER"/>
    <property type="match status" value="1"/>
</dbReference>
<dbReference type="GO" id="GO:0008834">
    <property type="term" value="F:ditrans,polycis-undecaprenyl-diphosphate synthase [(2E,6E)-farnesyl-diphosphate specific] activity"/>
    <property type="evidence" value="ECO:0007669"/>
    <property type="project" value="UniProtKB-UniRule"/>
</dbReference>
<dbReference type="CDD" id="cd00475">
    <property type="entry name" value="Cis_IPPS"/>
    <property type="match status" value="1"/>
</dbReference>
<feature type="binding site" evidence="2">
    <location>
        <begin position="177"/>
        <end position="179"/>
    </location>
    <ligand>
        <name>substrate</name>
    </ligand>
</feature>
<keyword evidence="2" id="KW-0460">Magnesium</keyword>
<organism evidence="3 4">
    <name type="scientific">SAR86 cluster bacterium</name>
    <dbReference type="NCBI Taxonomy" id="2030880"/>
    <lineage>
        <taxon>Bacteria</taxon>
        <taxon>Pseudomonadati</taxon>
        <taxon>Pseudomonadota</taxon>
        <taxon>Gammaproteobacteria</taxon>
        <taxon>SAR86 cluster</taxon>
    </lineage>
</organism>
<dbReference type="Pfam" id="PF01255">
    <property type="entry name" value="Prenyltransf"/>
    <property type="match status" value="1"/>
</dbReference>
<comment type="catalytic activity">
    <reaction evidence="2">
        <text>8 isopentenyl diphosphate + (2E,6E)-farnesyl diphosphate = di-trans,octa-cis-undecaprenyl diphosphate + 8 diphosphate</text>
        <dbReference type="Rhea" id="RHEA:27551"/>
        <dbReference type="ChEBI" id="CHEBI:33019"/>
        <dbReference type="ChEBI" id="CHEBI:58405"/>
        <dbReference type="ChEBI" id="CHEBI:128769"/>
        <dbReference type="ChEBI" id="CHEBI:175763"/>
        <dbReference type="EC" id="2.5.1.31"/>
    </reaction>
</comment>
<keyword evidence="2" id="KW-0573">Peptidoglycan synthesis</keyword>
<dbReference type="GO" id="GO:0008360">
    <property type="term" value="P:regulation of cell shape"/>
    <property type="evidence" value="ECO:0007669"/>
    <property type="project" value="UniProtKB-KW"/>
</dbReference>
<dbReference type="HAMAP" id="MF_01139">
    <property type="entry name" value="ISPT"/>
    <property type="match status" value="1"/>
</dbReference>
<feature type="binding site" evidence="2">
    <location>
        <position position="60"/>
    </location>
    <ligand>
        <name>substrate</name>
    </ligand>
</feature>
<dbReference type="InterPro" id="IPR036424">
    <property type="entry name" value="UPP_synth-like_sf"/>
</dbReference>
<dbReference type="EC" id="2.5.1.31" evidence="2"/>
<keyword evidence="2" id="KW-0133">Cell shape</keyword>
<feature type="binding site" evidence="2">
    <location>
        <position position="28"/>
    </location>
    <ligand>
        <name>substrate</name>
    </ligand>
</feature>
<feature type="binding site" evidence="2">
    <location>
        <begin position="56"/>
        <end position="58"/>
    </location>
    <ligand>
        <name>substrate</name>
    </ligand>
</feature>
<dbReference type="GO" id="GO:0071555">
    <property type="term" value="P:cell wall organization"/>
    <property type="evidence" value="ECO:0007669"/>
    <property type="project" value="UniProtKB-KW"/>
</dbReference>
<comment type="cofactor">
    <cofactor evidence="2">
        <name>Mg(2+)</name>
        <dbReference type="ChEBI" id="CHEBI:18420"/>
    </cofactor>
    <text evidence="2">Binds 2 magnesium ions per subunit.</text>
</comment>
<feature type="binding site" evidence="2">
    <location>
        <position position="190"/>
    </location>
    <ligand>
        <name>Mg(2+)</name>
        <dbReference type="ChEBI" id="CHEBI:18420"/>
    </ligand>
</feature>
<feature type="binding site" evidence="2">
    <location>
        <position position="171"/>
    </location>
    <ligand>
        <name>substrate</name>
    </ligand>
</feature>
<dbReference type="PANTHER" id="PTHR10291:SF0">
    <property type="entry name" value="DEHYDRODOLICHYL DIPHOSPHATE SYNTHASE 2"/>
    <property type="match status" value="1"/>
</dbReference>
<dbReference type="Proteomes" id="UP001056381">
    <property type="component" value="Chromosome"/>
</dbReference>
<accession>A0A9Q8U314</accession>
<feature type="binding site" evidence="2">
    <location>
        <position position="62"/>
    </location>
    <ligand>
        <name>substrate</name>
    </ligand>
</feature>
<evidence type="ECO:0000256" key="2">
    <source>
        <dbReference type="HAMAP-Rule" id="MF_01139"/>
    </source>
</evidence>
<keyword evidence="2" id="KW-0479">Metal-binding</keyword>
<dbReference type="AlphaFoldDB" id="A0A9Q8U314"/>
<comment type="subunit">
    <text evidence="2">Homodimer.</text>
</comment>
<keyword evidence="1 2" id="KW-0808">Transferase</keyword>
<dbReference type="GO" id="GO:0000287">
    <property type="term" value="F:magnesium ion binding"/>
    <property type="evidence" value="ECO:0007669"/>
    <property type="project" value="UniProtKB-UniRule"/>
</dbReference>
<dbReference type="Gene3D" id="3.40.1180.10">
    <property type="entry name" value="Decaprenyl diphosphate synthase-like"/>
    <property type="match status" value="1"/>
</dbReference>
<sequence>MSVKTVAIVMDGNRRWARQNNLPFSLGHRKGVETLVEITKEAKKKKVKKLIVYAFSSENWSREKFEVNSLMNLISFGAEVKLDEIIKNEVRMEFIGDLDSIPKKAKEEVDRCIKSTKNFSDFTLVIALNYGGVWDIVNALKKISEKGETINTKNFLKFTELKGEEVEIFIRTGGEKRVSNFLLPNIGYSEFFFSDKLWPDFSAKDFNAVLNDFKSRQRRFGK</sequence>